<dbReference type="PROSITE" id="PS50089">
    <property type="entry name" value="ZF_RING_2"/>
    <property type="match status" value="1"/>
</dbReference>
<name>G0N841_CAEBE</name>
<evidence type="ECO:0000313" key="7">
    <source>
        <dbReference type="Proteomes" id="UP000008068"/>
    </source>
</evidence>
<evidence type="ECO:0000256" key="4">
    <source>
        <dbReference type="PROSITE-ProRule" id="PRU00175"/>
    </source>
</evidence>
<dbReference type="InterPro" id="IPR017907">
    <property type="entry name" value="Znf_RING_CS"/>
</dbReference>
<reference evidence="7" key="1">
    <citation type="submission" date="2011-07" db="EMBL/GenBank/DDBJ databases">
        <authorList>
            <consortium name="Caenorhabditis brenneri Sequencing and Analysis Consortium"/>
            <person name="Wilson R.K."/>
        </authorList>
    </citation>
    <scope>NUCLEOTIDE SEQUENCE [LARGE SCALE GENOMIC DNA]</scope>
    <source>
        <strain evidence="7">PB2801</strain>
    </source>
</reference>
<dbReference type="PROSITE" id="PS00518">
    <property type="entry name" value="ZF_RING_1"/>
    <property type="match status" value="1"/>
</dbReference>
<dbReference type="EMBL" id="GL379849">
    <property type="protein sequence ID" value="EGT55030.1"/>
    <property type="molecule type" value="Genomic_DNA"/>
</dbReference>
<gene>
    <name evidence="6" type="ORF">CAEBREN_14442</name>
</gene>
<dbReference type="Gene3D" id="3.30.40.10">
    <property type="entry name" value="Zinc/RING finger domain, C3HC4 (zinc finger)"/>
    <property type="match status" value="1"/>
</dbReference>
<sequence>MSLITSLFCPLCQKPYDDENRRPRLGSCRHSVCQICIETEKPKESVPLWFLPSNESTKIADCPICEKKNAFKEVTYNFELSKMLEAFNEKVTEESFQQISDNPKKLDLGVCKSCLTTERLRMCMTCAEKSQLFKKLPNGKYQIISFSKPSFVAKSIYFCSDCIADGQPDHHQHLFLPLSKIGMREMDLEFWYYIIHALFLNRKMDEIVNRPFQDKTQYFKQSLFIYKQQALNYEVIMRSNLFHDEEYFIKLRFKKHVDVMSIPELARAKEKSLEEVQKVIDRYMKLLERQLRWHKYQINRLVERHRQNQSEYPAFVKFKEDLNALATKFNTFRISELSQSEADQIDELSDAKTTRIDVPV</sequence>
<dbReference type="SUPFAM" id="SSF57850">
    <property type="entry name" value="RING/U-box"/>
    <property type="match status" value="1"/>
</dbReference>
<dbReference type="InterPro" id="IPR001841">
    <property type="entry name" value="Znf_RING"/>
</dbReference>
<accession>G0N841</accession>
<evidence type="ECO:0000256" key="2">
    <source>
        <dbReference type="ARBA" id="ARBA00022771"/>
    </source>
</evidence>
<evidence type="ECO:0000256" key="1">
    <source>
        <dbReference type="ARBA" id="ARBA00022723"/>
    </source>
</evidence>
<keyword evidence="3" id="KW-0862">Zinc</keyword>
<feature type="domain" description="RING-type" evidence="5">
    <location>
        <begin position="9"/>
        <end position="66"/>
    </location>
</feature>
<dbReference type="GO" id="GO:0008270">
    <property type="term" value="F:zinc ion binding"/>
    <property type="evidence" value="ECO:0007669"/>
    <property type="project" value="UniProtKB-KW"/>
</dbReference>
<dbReference type="Pfam" id="PF14634">
    <property type="entry name" value="zf-RING_5"/>
    <property type="match status" value="1"/>
</dbReference>
<evidence type="ECO:0000313" key="6">
    <source>
        <dbReference type="EMBL" id="EGT55030.1"/>
    </source>
</evidence>
<organism evidence="7">
    <name type="scientific">Caenorhabditis brenneri</name>
    <name type="common">Nematode worm</name>
    <dbReference type="NCBI Taxonomy" id="135651"/>
    <lineage>
        <taxon>Eukaryota</taxon>
        <taxon>Metazoa</taxon>
        <taxon>Ecdysozoa</taxon>
        <taxon>Nematoda</taxon>
        <taxon>Chromadorea</taxon>
        <taxon>Rhabditida</taxon>
        <taxon>Rhabditina</taxon>
        <taxon>Rhabditomorpha</taxon>
        <taxon>Rhabditoidea</taxon>
        <taxon>Rhabditidae</taxon>
        <taxon>Peloderinae</taxon>
        <taxon>Caenorhabditis</taxon>
    </lineage>
</organism>
<dbReference type="HOGENOM" id="CLU_043864_0_0_1"/>
<dbReference type="InterPro" id="IPR013083">
    <property type="entry name" value="Znf_RING/FYVE/PHD"/>
</dbReference>
<dbReference type="eggNOG" id="ENOG502TI0Z">
    <property type="taxonomic scope" value="Eukaryota"/>
</dbReference>
<keyword evidence="7" id="KW-1185">Reference proteome</keyword>
<evidence type="ECO:0000256" key="3">
    <source>
        <dbReference type="ARBA" id="ARBA00022833"/>
    </source>
</evidence>
<dbReference type="SMART" id="SM00184">
    <property type="entry name" value="RING"/>
    <property type="match status" value="1"/>
</dbReference>
<protein>
    <recommendedName>
        <fullName evidence="5">RING-type domain-containing protein</fullName>
    </recommendedName>
</protein>
<keyword evidence="2 4" id="KW-0863">Zinc-finger</keyword>
<dbReference type="OrthoDB" id="5877120at2759"/>
<dbReference type="Proteomes" id="UP000008068">
    <property type="component" value="Unassembled WGS sequence"/>
</dbReference>
<keyword evidence="1" id="KW-0479">Metal-binding</keyword>
<dbReference type="FunCoup" id="G0N841">
    <property type="interactions" value="3"/>
</dbReference>
<proteinExistence type="predicted"/>
<dbReference type="AlphaFoldDB" id="G0N841"/>
<evidence type="ECO:0000259" key="5">
    <source>
        <dbReference type="PROSITE" id="PS50089"/>
    </source>
</evidence>
<dbReference type="InParanoid" id="G0N841"/>